<dbReference type="EMBL" id="CP060637">
    <property type="protein sequence ID" value="QNM15299.1"/>
    <property type="molecule type" value="Genomic_DNA"/>
</dbReference>
<dbReference type="AlphaFoldDB" id="A0A7G9GWW7"/>
<evidence type="ECO:0000256" key="1">
    <source>
        <dbReference type="SAM" id="SignalP"/>
    </source>
</evidence>
<sequence>MKILVTLFLFISTMICAAGYNVEPEDLVEDIHEINTVIFEGKNIERWDILINGTISTETLYGTYSGNGHLSLAQISKDGFGYIQSRLTKEDKNKLALLGYEKDIKFEELKKDNRLAIIYCSLYYKYKLQEIPPKDLEECATIWKKYYNTHEGKGKPKDFIVKFKKYGMKYVMAFYTDNKTKSETLSLKRAFKMLATDYKV</sequence>
<feature type="signal peptide" evidence="1">
    <location>
        <begin position="1"/>
        <end position="17"/>
    </location>
</feature>
<reference evidence="2 3" key="1">
    <citation type="submission" date="2020-08" db="EMBL/GenBank/DDBJ databases">
        <authorList>
            <person name="Liu C."/>
            <person name="Sun Q."/>
        </authorList>
    </citation>
    <scope>NUCLEOTIDE SEQUENCE [LARGE SCALE GENOMIC DNA]</scope>
    <source>
        <strain evidence="2 3">NSJ-57</strain>
    </source>
</reference>
<dbReference type="Proteomes" id="UP000515913">
    <property type="component" value="Chromosome"/>
</dbReference>
<gene>
    <name evidence="2" type="ORF">H9Q81_00200</name>
</gene>
<dbReference type="RefSeq" id="WP_101473592.1">
    <property type="nucleotide sequence ID" value="NZ_CP060637.1"/>
</dbReference>
<dbReference type="KEGG" id="fho:H9Q81_00200"/>
<organism evidence="2 3">
    <name type="scientific">Fusobacterium hominis</name>
    <dbReference type="NCBI Taxonomy" id="2764326"/>
    <lineage>
        <taxon>Bacteria</taxon>
        <taxon>Fusobacteriati</taxon>
        <taxon>Fusobacteriota</taxon>
        <taxon>Fusobacteriia</taxon>
        <taxon>Fusobacteriales</taxon>
        <taxon>Fusobacteriaceae</taxon>
        <taxon>Fusobacterium</taxon>
    </lineage>
</organism>
<name>A0A7G9GWW7_9FUSO</name>
<feature type="chain" id="PRO_5028904160" evidence="1">
    <location>
        <begin position="18"/>
        <end position="200"/>
    </location>
</feature>
<proteinExistence type="predicted"/>
<accession>A0A7G9GWW7</accession>
<evidence type="ECO:0000313" key="3">
    <source>
        <dbReference type="Proteomes" id="UP000515913"/>
    </source>
</evidence>
<evidence type="ECO:0000313" key="2">
    <source>
        <dbReference type="EMBL" id="QNM15299.1"/>
    </source>
</evidence>
<keyword evidence="1" id="KW-0732">Signal</keyword>
<protein>
    <submittedName>
        <fullName evidence="2">Uncharacterized protein</fullName>
    </submittedName>
</protein>
<keyword evidence="3" id="KW-1185">Reference proteome</keyword>